<protein>
    <recommendedName>
        <fullName evidence="6">Sporulation protein</fullName>
    </recommendedName>
</protein>
<proteinExistence type="predicted"/>
<feature type="region of interest" description="Disordered" evidence="1">
    <location>
        <begin position="45"/>
        <end position="101"/>
    </location>
</feature>
<feature type="signal peptide" evidence="3">
    <location>
        <begin position="1"/>
        <end position="25"/>
    </location>
</feature>
<reference evidence="4 5" key="1">
    <citation type="submission" date="2022-02" db="EMBL/GenBank/DDBJ databases">
        <title>Paenibacillus sp. MBLB1776 Whole Genome Shotgun Sequencing.</title>
        <authorList>
            <person name="Hwang C.Y."/>
            <person name="Cho E.-S."/>
            <person name="Seo M.-J."/>
        </authorList>
    </citation>
    <scope>NUCLEOTIDE SEQUENCE [LARGE SCALE GENOMIC DNA]</scope>
    <source>
        <strain evidence="4 5">MBLB1776</strain>
    </source>
</reference>
<dbReference type="EMBL" id="CP130318">
    <property type="protein sequence ID" value="WNQ12714.1"/>
    <property type="molecule type" value="Genomic_DNA"/>
</dbReference>
<dbReference type="RefSeq" id="WP_315606492.1">
    <property type="nucleotide sequence ID" value="NZ_CP130318.1"/>
</dbReference>
<accession>A0AA96LEQ3</accession>
<dbReference type="KEGG" id="paun:MJA45_06690"/>
<feature type="transmembrane region" description="Helical" evidence="2">
    <location>
        <begin position="133"/>
        <end position="156"/>
    </location>
</feature>
<evidence type="ECO:0000256" key="1">
    <source>
        <dbReference type="SAM" id="MobiDB-lite"/>
    </source>
</evidence>
<keyword evidence="2" id="KW-1133">Transmembrane helix</keyword>
<feature type="chain" id="PRO_5041642078" description="Sporulation protein" evidence="3">
    <location>
        <begin position="26"/>
        <end position="166"/>
    </location>
</feature>
<evidence type="ECO:0000313" key="5">
    <source>
        <dbReference type="Proteomes" id="UP001305702"/>
    </source>
</evidence>
<evidence type="ECO:0000256" key="2">
    <source>
        <dbReference type="SAM" id="Phobius"/>
    </source>
</evidence>
<keyword evidence="3" id="KW-0732">Signal</keyword>
<dbReference type="Proteomes" id="UP001305702">
    <property type="component" value="Chromosome"/>
</dbReference>
<sequence length="166" mass="17047">MRLAAVFTIFLLLLMNGAWTSPASAIPAAETPRAVQAAPVVPPPLVNEPAEDDGLQPQAYRSGRGSYRSPAGGYRGGNRAVTPGAGVTRPGAGQPGTRTPAAPGRTGFGSFFGGLAAGTFLGSLLNPFGFGGYGGYGGGVSLIGIILWAAVLFFLFRLIRRVLGRR</sequence>
<keyword evidence="5" id="KW-1185">Reference proteome</keyword>
<organism evidence="4 5">
    <name type="scientific">Paenibacillus aurantius</name>
    <dbReference type="NCBI Taxonomy" id="2918900"/>
    <lineage>
        <taxon>Bacteria</taxon>
        <taxon>Bacillati</taxon>
        <taxon>Bacillota</taxon>
        <taxon>Bacilli</taxon>
        <taxon>Bacillales</taxon>
        <taxon>Paenibacillaceae</taxon>
        <taxon>Paenibacillus</taxon>
    </lineage>
</organism>
<keyword evidence="2" id="KW-0812">Transmembrane</keyword>
<evidence type="ECO:0000313" key="4">
    <source>
        <dbReference type="EMBL" id="WNQ12714.1"/>
    </source>
</evidence>
<dbReference type="AlphaFoldDB" id="A0AA96LEQ3"/>
<evidence type="ECO:0000256" key="3">
    <source>
        <dbReference type="SAM" id="SignalP"/>
    </source>
</evidence>
<name>A0AA96LEQ3_9BACL</name>
<evidence type="ECO:0008006" key="6">
    <source>
        <dbReference type="Google" id="ProtNLM"/>
    </source>
</evidence>
<keyword evidence="2" id="KW-0472">Membrane</keyword>
<gene>
    <name evidence="4" type="ORF">MJA45_06690</name>
</gene>